<gene>
    <name evidence="2" type="ORF">SAMN06295900_11045</name>
</gene>
<keyword evidence="3" id="KW-1185">Reference proteome</keyword>
<feature type="region of interest" description="Disordered" evidence="1">
    <location>
        <begin position="35"/>
        <end position="100"/>
    </location>
</feature>
<reference evidence="3" key="1">
    <citation type="submission" date="2017-04" db="EMBL/GenBank/DDBJ databases">
        <authorList>
            <person name="Varghese N."/>
            <person name="Submissions S."/>
        </authorList>
    </citation>
    <scope>NUCLEOTIDE SEQUENCE [LARGE SCALE GENOMIC DNA]</scope>
    <source>
        <strain evidence="3">Ballard 720</strain>
    </source>
</reference>
<dbReference type="RefSeq" id="WP_139831181.1">
    <property type="nucleotide sequence ID" value="NZ_BSQD01000007.1"/>
</dbReference>
<accession>A0A1X7FN14</accession>
<name>A0A1X7FN14_TRICW</name>
<dbReference type="GeneID" id="95553363"/>
<dbReference type="STRING" id="28094.SAMN06295900_11045"/>
<dbReference type="Pfam" id="PF19940">
    <property type="entry name" value="DUF6402"/>
    <property type="match status" value="1"/>
</dbReference>
<feature type="compositionally biased region" description="Basic and acidic residues" evidence="1">
    <location>
        <begin position="56"/>
        <end position="71"/>
    </location>
</feature>
<dbReference type="EMBL" id="FXAH01000010">
    <property type="protein sequence ID" value="SMF55313.1"/>
    <property type="molecule type" value="Genomic_DNA"/>
</dbReference>
<evidence type="ECO:0000313" key="2">
    <source>
        <dbReference type="EMBL" id="SMF55313.1"/>
    </source>
</evidence>
<dbReference type="OrthoDB" id="6986732at2"/>
<dbReference type="InterPro" id="IPR045646">
    <property type="entry name" value="DUF6402"/>
</dbReference>
<dbReference type="AlphaFoldDB" id="A0A1X7FN14"/>
<sequence>MTTLNRIPYFKPEKVGFFSNDTTWKKDVCRPLNNPQAHILMERPPKGWTPPPPPPKAEEPKIDKKEEKQLEQELPEPPQSTSPAKNKDDEDGDCYTPPPFDMLDLPGAMKKMGFPVAAKLAQRWFDGRKYILSNDPSASYPGDLVDKDDVSLGFVLSYDGVVRKYEKLIREGIYSENALSFMKKKIRQFVEKKFIDSGESFNGVIDALSVSGGDIQRLHEGFQFQKGPISSWDTLSSNLGMTDLTASLANFDFMAAVATAKVVSEKYYNYDGPSPLYCSKSSVEVSHIYVYAKDSYSFADDPNKRTSQYLGHWNRSGMIMVVPAAASDTVNRVTGSRGTDLQWGDYPDKPIFMPYIYDNGYKKPVDIMRGLFKDHRKHDIYYPVRNDDYNAWREKYNRGGDFVIYTEPRKIKLHKPIKFTLDQICKPRAQSSFSR</sequence>
<protein>
    <submittedName>
        <fullName evidence="2">Uncharacterized protein</fullName>
    </submittedName>
</protein>
<dbReference type="Proteomes" id="UP000192911">
    <property type="component" value="Unassembled WGS sequence"/>
</dbReference>
<organism evidence="2 3">
    <name type="scientific">Trinickia caryophylli</name>
    <name type="common">Paraburkholderia caryophylli</name>
    <dbReference type="NCBI Taxonomy" id="28094"/>
    <lineage>
        <taxon>Bacteria</taxon>
        <taxon>Pseudomonadati</taxon>
        <taxon>Pseudomonadota</taxon>
        <taxon>Betaproteobacteria</taxon>
        <taxon>Burkholderiales</taxon>
        <taxon>Burkholderiaceae</taxon>
        <taxon>Trinickia</taxon>
    </lineage>
</organism>
<proteinExistence type="predicted"/>
<evidence type="ECO:0000256" key="1">
    <source>
        <dbReference type="SAM" id="MobiDB-lite"/>
    </source>
</evidence>
<evidence type="ECO:0000313" key="3">
    <source>
        <dbReference type="Proteomes" id="UP000192911"/>
    </source>
</evidence>